<feature type="domain" description="RING-type" evidence="7">
    <location>
        <begin position="312"/>
        <end position="345"/>
    </location>
</feature>
<evidence type="ECO:0000259" key="8">
    <source>
        <dbReference type="PROSITE" id="PS50865"/>
    </source>
</evidence>
<proteinExistence type="predicted"/>
<evidence type="ECO:0000256" key="1">
    <source>
        <dbReference type="ARBA" id="ARBA00022723"/>
    </source>
</evidence>
<dbReference type="InterPro" id="IPR002893">
    <property type="entry name" value="Znf_MYND"/>
</dbReference>
<evidence type="ECO:0000313" key="9">
    <source>
        <dbReference type="EMBL" id="KAK4253582.1"/>
    </source>
</evidence>
<keyword evidence="2 4" id="KW-0863">Zinc-finger</keyword>
<dbReference type="PROSITE" id="PS50089">
    <property type="entry name" value="ZF_RING_2"/>
    <property type="match status" value="1"/>
</dbReference>
<dbReference type="PROSITE" id="PS50865">
    <property type="entry name" value="ZF_MYND_2"/>
    <property type="match status" value="1"/>
</dbReference>
<keyword evidence="6" id="KW-0812">Transmembrane</keyword>
<keyword evidence="6" id="KW-0472">Membrane</keyword>
<keyword evidence="10" id="KW-1185">Reference proteome</keyword>
<evidence type="ECO:0000256" key="2">
    <source>
        <dbReference type="ARBA" id="ARBA00022771"/>
    </source>
</evidence>
<dbReference type="PROSITE" id="PS01360">
    <property type="entry name" value="ZF_MYND_1"/>
    <property type="match status" value="1"/>
</dbReference>
<dbReference type="Pfam" id="PF01753">
    <property type="entry name" value="zf-MYND"/>
    <property type="match status" value="1"/>
</dbReference>
<dbReference type="PANTHER" id="PTHR14879:SF5">
    <property type="entry name" value="RING-TYPE DOMAIN-CONTAINING PROTEIN"/>
    <property type="match status" value="1"/>
</dbReference>
<dbReference type="Pfam" id="PF13920">
    <property type="entry name" value="zf-C3HC4_3"/>
    <property type="match status" value="1"/>
</dbReference>
<dbReference type="AlphaFoldDB" id="A0AAE1M538"/>
<name>A0AAE1M538_9FABA</name>
<dbReference type="InterPro" id="IPR013083">
    <property type="entry name" value="Znf_RING/FYVE/PHD"/>
</dbReference>
<keyword evidence="3" id="KW-0862">Zinc</keyword>
<feature type="transmembrane region" description="Helical" evidence="6">
    <location>
        <begin position="6"/>
        <end position="23"/>
    </location>
</feature>
<dbReference type="Gene3D" id="6.10.140.2220">
    <property type="match status" value="1"/>
</dbReference>
<dbReference type="Gene3D" id="3.30.40.10">
    <property type="entry name" value="Zinc/RING finger domain, C3HC4 (zinc finger)"/>
    <property type="match status" value="1"/>
</dbReference>
<evidence type="ECO:0000256" key="6">
    <source>
        <dbReference type="SAM" id="Phobius"/>
    </source>
</evidence>
<dbReference type="PANTHER" id="PTHR14879">
    <property type="entry name" value="CASPASE REGULATOR, RING FINGER DOMAIN-CONTAINING"/>
    <property type="match status" value="1"/>
</dbReference>
<evidence type="ECO:0000259" key="7">
    <source>
        <dbReference type="PROSITE" id="PS50089"/>
    </source>
</evidence>
<comment type="caution">
    <text evidence="9">The sequence shown here is derived from an EMBL/GenBank/DDBJ whole genome shotgun (WGS) entry which is preliminary data.</text>
</comment>
<evidence type="ECO:0000256" key="3">
    <source>
        <dbReference type="ARBA" id="ARBA00022833"/>
    </source>
</evidence>
<evidence type="ECO:0000256" key="4">
    <source>
        <dbReference type="PROSITE-ProRule" id="PRU00134"/>
    </source>
</evidence>
<organism evidence="9 10">
    <name type="scientific">Acacia crassicarpa</name>
    <name type="common">northern wattle</name>
    <dbReference type="NCBI Taxonomy" id="499986"/>
    <lineage>
        <taxon>Eukaryota</taxon>
        <taxon>Viridiplantae</taxon>
        <taxon>Streptophyta</taxon>
        <taxon>Embryophyta</taxon>
        <taxon>Tracheophyta</taxon>
        <taxon>Spermatophyta</taxon>
        <taxon>Magnoliopsida</taxon>
        <taxon>eudicotyledons</taxon>
        <taxon>Gunneridae</taxon>
        <taxon>Pentapetalae</taxon>
        <taxon>rosids</taxon>
        <taxon>fabids</taxon>
        <taxon>Fabales</taxon>
        <taxon>Fabaceae</taxon>
        <taxon>Caesalpinioideae</taxon>
        <taxon>mimosoid clade</taxon>
        <taxon>Acacieae</taxon>
        <taxon>Acacia</taxon>
    </lineage>
</organism>
<gene>
    <name evidence="9" type="ORF">QN277_010236</name>
</gene>
<evidence type="ECO:0000313" key="10">
    <source>
        <dbReference type="Proteomes" id="UP001293593"/>
    </source>
</evidence>
<dbReference type="SUPFAM" id="SSF144232">
    <property type="entry name" value="HIT/MYND zinc finger-like"/>
    <property type="match status" value="1"/>
</dbReference>
<keyword evidence="1" id="KW-0479">Metal-binding</keyword>
<feature type="region of interest" description="Disordered" evidence="5">
    <location>
        <begin position="161"/>
        <end position="186"/>
    </location>
</feature>
<reference evidence="9" key="1">
    <citation type="submission" date="2023-10" db="EMBL/GenBank/DDBJ databases">
        <title>Chromosome-level genome of the transformable northern wattle, Acacia crassicarpa.</title>
        <authorList>
            <person name="Massaro I."/>
            <person name="Sinha N.R."/>
            <person name="Poethig S."/>
            <person name="Leichty A.R."/>
        </authorList>
    </citation>
    <scope>NUCLEOTIDE SEQUENCE</scope>
    <source>
        <strain evidence="9">Acra3RX</strain>
        <tissue evidence="9">Leaf</tissue>
    </source>
</reference>
<evidence type="ECO:0000256" key="5">
    <source>
        <dbReference type="SAM" id="MobiDB-lite"/>
    </source>
</evidence>
<dbReference type="InterPro" id="IPR001841">
    <property type="entry name" value="Znf_RING"/>
</dbReference>
<sequence length="357" mass="40842">MFGWALQFVFTAFVIAHGLHLLVKKIIKAEGRREETRRLVRLAKSEPATVESERQRITDVACSVCYHAPTTTRCSRCKVTRYCSGKCQIIHWRQGHRDDCVETKGNHCRQAETNYEEDEPRTDKQPSVPDAITNNSSNSFSFTLGDFLGRFRWRSHTHTHISDDDAEEENTNPNPLIERSEDATKQALEQSEERVRLLEEELAKSRKEISLLKSECNNWSARTSFVSRRLASLSIESDENQSGWVKALRELEEERELVRLLKMECEEIRQSSMRQVEKKEQELAIALNATAAAKAKLFDLEREVNSLADKACAICLTNEKDIAFGCGHMACEDCMLTISNCHICREPITSRLKLFLG</sequence>
<feature type="domain" description="MYND-type" evidence="8">
    <location>
        <begin position="62"/>
        <end position="100"/>
    </location>
</feature>
<accession>A0AAE1M538</accession>
<dbReference type="InterPro" id="IPR051728">
    <property type="entry name" value="RING-FYVE_E3_ubiquitin-ligase"/>
</dbReference>
<dbReference type="FunFam" id="6.10.140.2220:FF:000006">
    <property type="entry name" value="Ubiquitin carboxyl-terminal hydrolase 15"/>
    <property type="match status" value="1"/>
</dbReference>
<dbReference type="EMBL" id="JAWXYG010000015">
    <property type="protein sequence ID" value="KAK4253582.1"/>
    <property type="molecule type" value="Genomic_DNA"/>
</dbReference>
<keyword evidence="6" id="KW-1133">Transmembrane helix</keyword>
<dbReference type="SUPFAM" id="SSF57850">
    <property type="entry name" value="RING/U-box"/>
    <property type="match status" value="1"/>
</dbReference>
<dbReference type="GO" id="GO:0008270">
    <property type="term" value="F:zinc ion binding"/>
    <property type="evidence" value="ECO:0007669"/>
    <property type="project" value="UniProtKB-KW"/>
</dbReference>
<protein>
    <submittedName>
        <fullName evidence="9">Uncharacterized protein</fullName>
    </submittedName>
</protein>
<dbReference type="Proteomes" id="UP001293593">
    <property type="component" value="Unassembled WGS sequence"/>
</dbReference>
<feature type="region of interest" description="Disordered" evidence="5">
    <location>
        <begin position="111"/>
        <end position="135"/>
    </location>
</feature>